<comment type="function">
    <text evidence="4">Binds to the 23S rRNA.</text>
</comment>
<dbReference type="PANTHER" id="PTHR12934">
    <property type="entry name" value="50S RIBOSOMAL PROTEIN L15"/>
    <property type="match status" value="1"/>
</dbReference>
<dbReference type="NCBIfam" id="TIGR01071">
    <property type="entry name" value="rplO_bact"/>
    <property type="match status" value="1"/>
</dbReference>
<evidence type="ECO:0000256" key="4">
    <source>
        <dbReference type="HAMAP-Rule" id="MF_01341"/>
    </source>
</evidence>
<sequence>MSETDNNLALNTISDVATSKDKKRVGRGIGSGTGKTAGRGHKGQKSRSGGNVRRGFEGGQMPLQQRLPKFGFSSRTNNHLKDINLKLINGMEKVTIETLKEKKVIGKSIKKVKIYGDFEVTSKMSVEGIKVTKGAKASIEKAGGSIKE</sequence>
<dbReference type="Proteomes" id="UP000585327">
    <property type="component" value="Unassembled WGS sequence"/>
</dbReference>
<feature type="compositionally biased region" description="Polar residues" evidence="5">
    <location>
        <begin position="1"/>
        <end position="17"/>
    </location>
</feature>
<dbReference type="InterPro" id="IPR030878">
    <property type="entry name" value="Ribosomal_uL15"/>
</dbReference>
<feature type="region of interest" description="Disordered" evidence="5">
    <location>
        <begin position="1"/>
        <end position="75"/>
    </location>
</feature>
<dbReference type="HAMAP" id="MF_01341">
    <property type="entry name" value="Ribosomal_uL15"/>
    <property type="match status" value="1"/>
</dbReference>
<dbReference type="GO" id="GO:0022625">
    <property type="term" value="C:cytosolic large ribosomal subunit"/>
    <property type="evidence" value="ECO:0007669"/>
    <property type="project" value="TreeGrafter"/>
</dbReference>
<gene>
    <name evidence="4 7" type="primary">rplO</name>
    <name evidence="7" type="ORF">H2021_00170</name>
</gene>
<keyword evidence="4" id="KW-0699">rRNA-binding</keyword>
<dbReference type="Gene3D" id="3.100.10.10">
    <property type="match status" value="1"/>
</dbReference>
<comment type="subunit">
    <text evidence="4">Part of the 50S ribosomal subunit.</text>
</comment>
<evidence type="ECO:0000256" key="2">
    <source>
        <dbReference type="ARBA" id="ARBA00022980"/>
    </source>
</evidence>
<dbReference type="EMBL" id="JACETM010000001">
    <property type="protein sequence ID" value="MBA4723609.1"/>
    <property type="molecule type" value="Genomic_DNA"/>
</dbReference>
<evidence type="ECO:0000256" key="5">
    <source>
        <dbReference type="SAM" id="MobiDB-lite"/>
    </source>
</evidence>
<feature type="compositionally biased region" description="Gly residues" evidence="5">
    <location>
        <begin position="27"/>
        <end position="37"/>
    </location>
</feature>
<dbReference type="GO" id="GO:0003735">
    <property type="term" value="F:structural constituent of ribosome"/>
    <property type="evidence" value="ECO:0007669"/>
    <property type="project" value="InterPro"/>
</dbReference>
<reference evidence="7 8" key="1">
    <citation type="submission" date="2020-06" db="EMBL/GenBank/DDBJ databases">
        <title>Dysbiosis in marine aquaculture revealed through microbiome analysis: reverse ecology for environmental sustainability.</title>
        <authorList>
            <person name="Haro-Moreno J.M."/>
            <person name="Coutinho F.H."/>
            <person name="Zaragoza-Solas A."/>
            <person name="Picazo A."/>
            <person name="Almagro-Moreno S."/>
            <person name="Lopez-Perez M."/>
        </authorList>
    </citation>
    <scope>NUCLEOTIDE SEQUENCE [LARGE SCALE GENOMIC DNA]</scope>
    <source>
        <strain evidence="7">MCMED-G42</strain>
    </source>
</reference>
<feature type="domain" description="Large ribosomal subunit protein uL15/eL18" evidence="6">
    <location>
        <begin position="91"/>
        <end position="146"/>
    </location>
</feature>
<name>A0A838YU84_9GAMM</name>
<dbReference type="InterPro" id="IPR005749">
    <property type="entry name" value="Ribosomal_uL15_bac-type"/>
</dbReference>
<evidence type="ECO:0000313" key="8">
    <source>
        <dbReference type="Proteomes" id="UP000585327"/>
    </source>
</evidence>
<dbReference type="GO" id="GO:0019843">
    <property type="term" value="F:rRNA binding"/>
    <property type="evidence" value="ECO:0007669"/>
    <property type="project" value="UniProtKB-UniRule"/>
</dbReference>
<accession>A0A838YU84</accession>
<evidence type="ECO:0000256" key="3">
    <source>
        <dbReference type="ARBA" id="ARBA00023274"/>
    </source>
</evidence>
<dbReference type="PANTHER" id="PTHR12934:SF11">
    <property type="entry name" value="LARGE RIBOSOMAL SUBUNIT PROTEIN UL15M"/>
    <property type="match status" value="1"/>
</dbReference>
<dbReference type="Pfam" id="PF00828">
    <property type="entry name" value="Ribosomal_L27A"/>
    <property type="match status" value="1"/>
</dbReference>
<organism evidence="7 8">
    <name type="scientific">SAR86 cluster bacterium</name>
    <dbReference type="NCBI Taxonomy" id="2030880"/>
    <lineage>
        <taxon>Bacteria</taxon>
        <taxon>Pseudomonadati</taxon>
        <taxon>Pseudomonadota</taxon>
        <taxon>Gammaproteobacteria</taxon>
        <taxon>SAR86 cluster</taxon>
    </lineage>
</organism>
<keyword evidence="3 4" id="KW-0687">Ribonucleoprotein</keyword>
<evidence type="ECO:0000256" key="1">
    <source>
        <dbReference type="ARBA" id="ARBA00007320"/>
    </source>
</evidence>
<dbReference type="InterPro" id="IPR021131">
    <property type="entry name" value="Ribosomal_uL15/eL18"/>
</dbReference>
<keyword evidence="2 4" id="KW-0689">Ribosomal protein</keyword>
<comment type="similarity">
    <text evidence="1 4">Belongs to the universal ribosomal protein uL15 family.</text>
</comment>
<evidence type="ECO:0000313" key="7">
    <source>
        <dbReference type="EMBL" id="MBA4723609.1"/>
    </source>
</evidence>
<comment type="caution">
    <text evidence="7">The sequence shown here is derived from an EMBL/GenBank/DDBJ whole genome shotgun (WGS) entry which is preliminary data.</text>
</comment>
<protein>
    <recommendedName>
        <fullName evidence="4">Large ribosomal subunit protein uL15</fullName>
    </recommendedName>
</protein>
<evidence type="ECO:0000259" key="6">
    <source>
        <dbReference type="Pfam" id="PF00828"/>
    </source>
</evidence>
<dbReference type="SUPFAM" id="SSF52080">
    <property type="entry name" value="Ribosomal proteins L15p and L18e"/>
    <property type="match status" value="1"/>
</dbReference>
<keyword evidence="4" id="KW-0694">RNA-binding</keyword>
<dbReference type="GO" id="GO:0006412">
    <property type="term" value="P:translation"/>
    <property type="evidence" value="ECO:0007669"/>
    <property type="project" value="UniProtKB-UniRule"/>
</dbReference>
<proteinExistence type="inferred from homology"/>
<dbReference type="AlphaFoldDB" id="A0A838YU84"/>
<dbReference type="InterPro" id="IPR036227">
    <property type="entry name" value="Ribosomal_uL15/eL18_sf"/>
</dbReference>